<dbReference type="SUPFAM" id="SSF51905">
    <property type="entry name" value="FAD/NAD(P)-binding domain"/>
    <property type="match status" value="1"/>
</dbReference>
<dbReference type="Gene3D" id="1.10.8.260">
    <property type="entry name" value="HI0933 insert domain-like"/>
    <property type="match status" value="1"/>
</dbReference>
<evidence type="ECO:0000313" key="7">
    <source>
        <dbReference type="Proteomes" id="UP001500507"/>
    </source>
</evidence>
<feature type="domain" description="RsdA/BaiN/AoA(So)-like insert" evidence="5">
    <location>
        <begin position="184"/>
        <end position="345"/>
    </location>
</feature>
<comment type="caution">
    <text evidence="6">The sequence shown here is derived from an EMBL/GenBank/DDBJ whole genome shotgun (WGS) entry which is preliminary data.</text>
</comment>
<dbReference type="InterPro" id="IPR036188">
    <property type="entry name" value="FAD/NAD-bd_sf"/>
</dbReference>
<dbReference type="SUPFAM" id="SSF160996">
    <property type="entry name" value="HI0933 insert domain-like"/>
    <property type="match status" value="1"/>
</dbReference>
<dbReference type="InterPro" id="IPR023166">
    <property type="entry name" value="BaiN-like_dom_sf"/>
</dbReference>
<dbReference type="PANTHER" id="PTHR42887">
    <property type="entry name" value="OS12G0638800 PROTEIN"/>
    <property type="match status" value="1"/>
</dbReference>
<evidence type="ECO:0000259" key="5">
    <source>
        <dbReference type="Pfam" id="PF22780"/>
    </source>
</evidence>
<reference evidence="6 7" key="1">
    <citation type="journal article" date="2019" name="Int. J. Syst. Evol. Microbiol.">
        <title>The Global Catalogue of Microorganisms (GCM) 10K type strain sequencing project: providing services to taxonomists for standard genome sequencing and annotation.</title>
        <authorList>
            <consortium name="The Broad Institute Genomics Platform"/>
            <consortium name="The Broad Institute Genome Sequencing Center for Infectious Disease"/>
            <person name="Wu L."/>
            <person name="Ma J."/>
        </authorList>
    </citation>
    <scope>NUCLEOTIDE SEQUENCE [LARGE SCALE GENOMIC DNA]</scope>
    <source>
        <strain evidence="6 7">JCM 16082</strain>
    </source>
</reference>
<evidence type="ECO:0000259" key="4">
    <source>
        <dbReference type="Pfam" id="PF03486"/>
    </source>
</evidence>
<dbReference type="RefSeq" id="WP_343764594.1">
    <property type="nucleotide sequence ID" value="NZ_BAAAFG010000012.1"/>
</dbReference>
<accession>A0ABN1MG95</accession>
<evidence type="ECO:0000256" key="3">
    <source>
        <dbReference type="ARBA" id="ARBA00022827"/>
    </source>
</evidence>
<dbReference type="NCBIfam" id="TIGR00275">
    <property type="entry name" value="aminoacetone oxidase family FAD-binding enzyme"/>
    <property type="match status" value="1"/>
</dbReference>
<evidence type="ECO:0000256" key="2">
    <source>
        <dbReference type="ARBA" id="ARBA00022630"/>
    </source>
</evidence>
<comment type="cofactor">
    <cofactor evidence="1">
        <name>FAD</name>
        <dbReference type="ChEBI" id="CHEBI:57692"/>
    </cofactor>
</comment>
<dbReference type="Pfam" id="PF22780">
    <property type="entry name" value="HI0933_like_1st"/>
    <property type="match status" value="1"/>
</dbReference>
<evidence type="ECO:0000256" key="1">
    <source>
        <dbReference type="ARBA" id="ARBA00001974"/>
    </source>
</evidence>
<keyword evidence="3" id="KW-0274">FAD</keyword>
<evidence type="ECO:0000313" key="6">
    <source>
        <dbReference type="EMBL" id="GAA0871827.1"/>
    </source>
</evidence>
<feature type="domain" description="RsdA/BaiN/AoA(So)-like Rossmann fold-like" evidence="4">
    <location>
        <begin position="3"/>
        <end position="398"/>
    </location>
</feature>
<sequence length="407" mass="45143">MKKVIVIGGGAAGFFAAINAKEMNPSLDISILEKRKEVLQKVKISGGGRCNVTHACFDPKALSEFYPRGQKELLGPFHQFMTGDTFAWFEANEIELKIEADNRVFPTSNSSQTIIDCFLDKTKELNIEVHKGCGVNYIEPQEDQWIVHTKDKDYTCDAVVMAAGSSKKTWELAQTLGHSIVTPVPSLFTFNIKDDRIALLPGLSVPNAHVNLMDTTLEASGPLLITHWGLSGPAVLKLSAFGARILAEKKYSYTVQVNWLSLPLENVKNTLLELRKAEAKKQLILRSAFADLPKRLWEQLVRAAGIAPNMNWADLSNQHIENLAQQLTQCVFKAQGKSTFKEEFVTAGGVDLKEINFKRFESRLHKNLFFIGEVLDIDAVTGGFNFQNAWTGGYVVAKALATDSKHS</sequence>
<organism evidence="6 7">
    <name type="scientific">Gangjinia marincola</name>
    <dbReference type="NCBI Taxonomy" id="578463"/>
    <lineage>
        <taxon>Bacteria</taxon>
        <taxon>Pseudomonadati</taxon>
        <taxon>Bacteroidota</taxon>
        <taxon>Flavobacteriia</taxon>
        <taxon>Flavobacteriales</taxon>
        <taxon>Flavobacteriaceae</taxon>
        <taxon>Gangjinia</taxon>
    </lineage>
</organism>
<dbReference type="InterPro" id="IPR057661">
    <property type="entry name" value="RsdA/BaiN/AoA(So)_Rossmann"/>
</dbReference>
<dbReference type="EMBL" id="BAAAFG010000012">
    <property type="protein sequence ID" value="GAA0871827.1"/>
    <property type="molecule type" value="Genomic_DNA"/>
</dbReference>
<dbReference type="InterPro" id="IPR055178">
    <property type="entry name" value="RsdA/BaiN/AoA(So)-like_dom"/>
</dbReference>
<dbReference type="Pfam" id="PF03486">
    <property type="entry name" value="HI0933_like"/>
    <property type="match status" value="1"/>
</dbReference>
<gene>
    <name evidence="6" type="ORF">GCM10009117_09730</name>
</gene>
<keyword evidence="7" id="KW-1185">Reference proteome</keyword>
<dbReference type="Gene3D" id="2.40.30.10">
    <property type="entry name" value="Translation factors"/>
    <property type="match status" value="1"/>
</dbReference>
<dbReference type="Gene3D" id="3.50.50.60">
    <property type="entry name" value="FAD/NAD(P)-binding domain"/>
    <property type="match status" value="1"/>
</dbReference>
<dbReference type="InterPro" id="IPR004792">
    <property type="entry name" value="BaiN-like"/>
</dbReference>
<dbReference type="Proteomes" id="UP001500507">
    <property type="component" value="Unassembled WGS sequence"/>
</dbReference>
<name>A0ABN1MG95_9FLAO</name>
<dbReference type="PANTHER" id="PTHR42887:SF2">
    <property type="entry name" value="OS12G0638800 PROTEIN"/>
    <property type="match status" value="1"/>
</dbReference>
<dbReference type="PRINTS" id="PR00368">
    <property type="entry name" value="FADPNR"/>
</dbReference>
<keyword evidence="2" id="KW-0285">Flavoprotein</keyword>
<protein>
    <submittedName>
        <fullName evidence="6">NAD(P)/FAD-dependent oxidoreductase</fullName>
    </submittedName>
</protein>
<proteinExistence type="predicted"/>
<dbReference type="PRINTS" id="PR00411">
    <property type="entry name" value="PNDRDTASEI"/>
</dbReference>